<protein>
    <submittedName>
        <fullName evidence="7">Glucose-6-phosphate translocase</fullName>
    </submittedName>
</protein>
<evidence type="ECO:0000256" key="4">
    <source>
        <dbReference type="ARBA" id="ARBA00022989"/>
    </source>
</evidence>
<dbReference type="CDD" id="cd17343">
    <property type="entry name" value="MFS_SLC37A4"/>
    <property type="match status" value="1"/>
</dbReference>
<organism evidence="7">
    <name type="scientific">Magallana gigas</name>
    <name type="common">Pacific oyster</name>
    <name type="synonym">Crassostrea gigas</name>
    <dbReference type="NCBI Taxonomy" id="29159"/>
    <lineage>
        <taxon>Eukaryota</taxon>
        <taxon>Metazoa</taxon>
        <taxon>Spiralia</taxon>
        <taxon>Lophotrochozoa</taxon>
        <taxon>Mollusca</taxon>
        <taxon>Bivalvia</taxon>
        <taxon>Autobranchia</taxon>
        <taxon>Pteriomorphia</taxon>
        <taxon>Ostreida</taxon>
        <taxon>Ostreoidea</taxon>
        <taxon>Ostreidae</taxon>
        <taxon>Magallana</taxon>
    </lineage>
</organism>
<dbReference type="InParanoid" id="K1PBD7"/>
<dbReference type="PIRSF" id="PIRSF002808">
    <property type="entry name" value="Hexose_phosphate_transp"/>
    <property type="match status" value="1"/>
</dbReference>
<accession>K1PBD7</accession>
<keyword evidence="5" id="KW-0472">Membrane</keyword>
<dbReference type="GO" id="GO:0035435">
    <property type="term" value="P:phosphate ion transmembrane transport"/>
    <property type="evidence" value="ECO:0007669"/>
    <property type="project" value="TreeGrafter"/>
</dbReference>
<dbReference type="EMBL" id="JH817377">
    <property type="protein sequence ID" value="EKC21087.1"/>
    <property type="molecule type" value="Genomic_DNA"/>
</dbReference>
<sequence length="453" mass="49608">MQYQRSITFCSLEQLLSTMGKISRQQLMIFSSVYVAYTLYVYVRRSFSYTIPILVTEGRLDKKQLGLIISSQSLAYTLSKFGCGILGDFVSPRILLCVGLACTGLTAIIFTGFDSVFLLSFWWFLNGVANGPGWTSIGRILKAWCSPEQFGTVWSVVSTSMNLAGTVGPIVTTLLVTKLGWRYCIQIAGSAAVVVALFCFAVVKDRPGSETVNQRKNDKKKDDKEPETNISRKELLFLPGFLGNCCCYLGTALVQHGVLQWSQLFIVQEKHQSLLTGSGFLSSVDIGGFVGSFLAGYLSDYMVSKNPSIPRPVIRKTLVLYFEILLGCVLYFFTVHISEASSSATMTVVGFLIGVGTYGPIAMFGVMAMESAPDKIAGTAHAISSMFSNFGLLLAGFPLSYVSSLLDWQTSFLLLVTLVIVIVSYLLLKLKAELSSFKLASGKRCNVFTVVFH</sequence>
<name>K1PBD7_MAGGI</name>
<dbReference type="PROSITE" id="PS50850">
    <property type="entry name" value="MFS"/>
    <property type="match status" value="1"/>
</dbReference>
<keyword evidence="4" id="KW-1133">Transmembrane helix</keyword>
<dbReference type="InterPro" id="IPR011701">
    <property type="entry name" value="MFS"/>
</dbReference>
<dbReference type="GO" id="GO:0061513">
    <property type="term" value="F:glucose 6-phosphate:phosphate antiporter activity"/>
    <property type="evidence" value="ECO:0007669"/>
    <property type="project" value="TreeGrafter"/>
</dbReference>
<dbReference type="InterPro" id="IPR051337">
    <property type="entry name" value="OPA_Antiporter"/>
</dbReference>
<reference evidence="7" key="1">
    <citation type="journal article" date="2012" name="Nature">
        <title>The oyster genome reveals stress adaptation and complexity of shell formation.</title>
        <authorList>
            <person name="Zhang G."/>
            <person name="Fang X."/>
            <person name="Guo X."/>
            <person name="Li L."/>
            <person name="Luo R."/>
            <person name="Xu F."/>
            <person name="Yang P."/>
            <person name="Zhang L."/>
            <person name="Wang X."/>
            <person name="Qi H."/>
            <person name="Xiong Z."/>
            <person name="Que H."/>
            <person name="Xie Y."/>
            <person name="Holland P.W."/>
            <person name="Paps J."/>
            <person name="Zhu Y."/>
            <person name="Wu F."/>
            <person name="Chen Y."/>
            <person name="Wang J."/>
            <person name="Peng C."/>
            <person name="Meng J."/>
            <person name="Yang L."/>
            <person name="Liu J."/>
            <person name="Wen B."/>
            <person name="Zhang N."/>
            <person name="Huang Z."/>
            <person name="Zhu Q."/>
            <person name="Feng Y."/>
            <person name="Mount A."/>
            <person name="Hedgecock D."/>
            <person name="Xu Z."/>
            <person name="Liu Y."/>
            <person name="Domazet-Loso T."/>
            <person name="Du Y."/>
            <person name="Sun X."/>
            <person name="Zhang S."/>
            <person name="Liu B."/>
            <person name="Cheng P."/>
            <person name="Jiang X."/>
            <person name="Li J."/>
            <person name="Fan D."/>
            <person name="Wang W."/>
            <person name="Fu W."/>
            <person name="Wang T."/>
            <person name="Wang B."/>
            <person name="Zhang J."/>
            <person name="Peng Z."/>
            <person name="Li Y."/>
            <person name="Li N."/>
            <person name="Wang J."/>
            <person name="Chen M."/>
            <person name="He Y."/>
            <person name="Tan F."/>
            <person name="Song X."/>
            <person name="Zheng Q."/>
            <person name="Huang R."/>
            <person name="Yang H."/>
            <person name="Du X."/>
            <person name="Chen L."/>
            <person name="Yang M."/>
            <person name="Gaffney P.M."/>
            <person name="Wang S."/>
            <person name="Luo L."/>
            <person name="She Z."/>
            <person name="Ming Y."/>
            <person name="Huang W."/>
            <person name="Zhang S."/>
            <person name="Huang B."/>
            <person name="Zhang Y."/>
            <person name="Qu T."/>
            <person name="Ni P."/>
            <person name="Miao G."/>
            <person name="Wang J."/>
            <person name="Wang Q."/>
            <person name="Steinberg C.E."/>
            <person name="Wang H."/>
            <person name="Li N."/>
            <person name="Qian L."/>
            <person name="Zhang G."/>
            <person name="Li Y."/>
            <person name="Yang H."/>
            <person name="Liu X."/>
            <person name="Wang J."/>
            <person name="Yin Y."/>
            <person name="Wang J."/>
        </authorList>
    </citation>
    <scope>NUCLEOTIDE SEQUENCE [LARGE SCALE GENOMIC DNA]</scope>
    <source>
        <strain evidence="7">05x7-T-G4-1.051#20</strain>
    </source>
</reference>
<feature type="domain" description="Major facilitator superfamily (MFS) profile" evidence="6">
    <location>
        <begin position="29"/>
        <end position="435"/>
    </location>
</feature>
<evidence type="ECO:0000256" key="1">
    <source>
        <dbReference type="ARBA" id="ARBA00004127"/>
    </source>
</evidence>
<comment type="similarity">
    <text evidence="2">Belongs to the major facilitator superfamily. Organophosphate:Pi antiporter (OPA) (TC 2.A.1.4) family.</text>
</comment>
<dbReference type="Pfam" id="PF07690">
    <property type="entry name" value="MFS_1"/>
    <property type="match status" value="1"/>
</dbReference>
<evidence type="ECO:0000313" key="7">
    <source>
        <dbReference type="EMBL" id="EKC21087.1"/>
    </source>
</evidence>
<dbReference type="PANTHER" id="PTHR43826">
    <property type="entry name" value="GLUCOSE-6-PHOSPHATE EXCHANGER SLC37A4"/>
    <property type="match status" value="1"/>
</dbReference>
<proteinExistence type="inferred from homology"/>
<dbReference type="SUPFAM" id="SSF103473">
    <property type="entry name" value="MFS general substrate transporter"/>
    <property type="match status" value="1"/>
</dbReference>
<evidence type="ECO:0000256" key="2">
    <source>
        <dbReference type="ARBA" id="ARBA00009598"/>
    </source>
</evidence>
<evidence type="ECO:0000256" key="5">
    <source>
        <dbReference type="ARBA" id="ARBA00023136"/>
    </source>
</evidence>
<keyword evidence="3" id="KW-0812">Transmembrane</keyword>
<dbReference type="Gene3D" id="1.20.1250.20">
    <property type="entry name" value="MFS general substrate transporter like domains"/>
    <property type="match status" value="2"/>
</dbReference>
<evidence type="ECO:0000256" key="3">
    <source>
        <dbReference type="ARBA" id="ARBA00022692"/>
    </source>
</evidence>
<dbReference type="HOGENOM" id="CLU_001265_31_0_1"/>
<comment type="subcellular location">
    <subcellularLocation>
        <location evidence="1">Endomembrane system</location>
        <topology evidence="1">Multi-pass membrane protein</topology>
    </subcellularLocation>
</comment>
<gene>
    <name evidence="7" type="ORF">CGI_10004606</name>
</gene>
<dbReference type="InterPro" id="IPR020846">
    <property type="entry name" value="MFS_dom"/>
</dbReference>
<dbReference type="GO" id="GO:0005789">
    <property type="term" value="C:endoplasmic reticulum membrane"/>
    <property type="evidence" value="ECO:0007669"/>
    <property type="project" value="TreeGrafter"/>
</dbReference>
<dbReference type="AlphaFoldDB" id="K1PBD7"/>
<dbReference type="InterPro" id="IPR036259">
    <property type="entry name" value="MFS_trans_sf"/>
</dbReference>
<dbReference type="PANTHER" id="PTHR43826:SF3">
    <property type="entry name" value="GLUCOSE-6-PHOSPHATE EXCHANGER SLC37A4"/>
    <property type="match status" value="1"/>
</dbReference>
<dbReference type="InterPro" id="IPR000849">
    <property type="entry name" value="Sugar_P_transporter"/>
</dbReference>
<evidence type="ECO:0000259" key="6">
    <source>
        <dbReference type="PROSITE" id="PS50850"/>
    </source>
</evidence>